<evidence type="ECO:0000256" key="5">
    <source>
        <dbReference type="ARBA" id="ARBA00012121"/>
    </source>
</evidence>
<dbReference type="GO" id="GO:0000103">
    <property type="term" value="P:sulfate assimilation"/>
    <property type="evidence" value="ECO:0007669"/>
    <property type="project" value="UniProtKB-UniRule"/>
</dbReference>
<dbReference type="EC" id="2.7.1.25" evidence="5 14"/>
<comment type="catalytic activity">
    <reaction evidence="1 14 15">
        <text>adenosine 5'-phosphosulfate + ATP = 3'-phosphoadenylyl sulfate + ADP + H(+)</text>
        <dbReference type="Rhea" id="RHEA:24152"/>
        <dbReference type="ChEBI" id="CHEBI:15378"/>
        <dbReference type="ChEBI" id="CHEBI:30616"/>
        <dbReference type="ChEBI" id="CHEBI:58243"/>
        <dbReference type="ChEBI" id="CHEBI:58339"/>
        <dbReference type="ChEBI" id="CHEBI:456216"/>
        <dbReference type="EC" id="2.7.1.25"/>
    </reaction>
</comment>
<keyword evidence="10 14" id="KW-0067">ATP-binding</keyword>
<evidence type="ECO:0000313" key="17">
    <source>
        <dbReference type="EMBL" id="GJA40692.1"/>
    </source>
</evidence>
<evidence type="ECO:0000256" key="12">
    <source>
        <dbReference type="ARBA" id="ARBA00031393"/>
    </source>
</evidence>
<keyword evidence="14" id="KW-0597">Phosphoprotein</keyword>
<evidence type="ECO:0000256" key="14">
    <source>
        <dbReference type="HAMAP-Rule" id="MF_00065"/>
    </source>
</evidence>
<gene>
    <name evidence="14" type="primary">cysC</name>
    <name evidence="17" type="ORF">KAM343_14880</name>
</gene>
<dbReference type="PANTHER" id="PTHR11055">
    <property type="entry name" value="BIFUNCTIONAL 3'-PHOSPHOADENOSINE 5'-PHOSPHOSULFATE SYNTHASE"/>
    <property type="match status" value="1"/>
</dbReference>
<dbReference type="PANTHER" id="PTHR11055:SF63">
    <property type="entry name" value="ADENYLYL-SULFATE KINASE 1, CHLOROPLASTIC"/>
    <property type="match status" value="1"/>
</dbReference>
<dbReference type="NCBIfam" id="NF003013">
    <property type="entry name" value="PRK03846.1"/>
    <property type="match status" value="1"/>
</dbReference>
<evidence type="ECO:0000256" key="11">
    <source>
        <dbReference type="ARBA" id="ARBA00029724"/>
    </source>
</evidence>
<evidence type="ECO:0000256" key="15">
    <source>
        <dbReference type="RuleBase" id="RU004347"/>
    </source>
</evidence>
<evidence type="ECO:0000256" key="2">
    <source>
        <dbReference type="ARBA" id="ARBA00002632"/>
    </source>
</evidence>
<keyword evidence="7 14" id="KW-0808">Transferase</keyword>
<comment type="caution">
    <text evidence="17">The sequence shown here is derived from an EMBL/GenBank/DDBJ whole genome shotgun (WGS) entry which is preliminary data.</text>
</comment>
<dbReference type="RefSeq" id="WP_223916223.1">
    <property type="nucleotide sequence ID" value="NZ_AP024948.1"/>
</dbReference>
<dbReference type="GO" id="GO:0070814">
    <property type="term" value="P:hydrogen sulfide biosynthetic process"/>
    <property type="evidence" value="ECO:0007669"/>
    <property type="project" value="UniProtKB-UniRule"/>
</dbReference>
<dbReference type="InterPro" id="IPR059117">
    <property type="entry name" value="APS_kinase_dom"/>
</dbReference>
<evidence type="ECO:0000313" key="18">
    <source>
        <dbReference type="Proteomes" id="UP000886939"/>
    </source>
</evidence>
<feature type="binding site" evidence="14">
    <location>
        <begin position="32"/>
        <end position="39"/>
    </location>
    <ligand>
        <name>ATP</name>
        <dbReference type="ChEBI" id="CHEBI:30616"/>
    </ligand>
</feature>
<comment type="pathway">
    <text evidence="3 14 15">Sulfur metabolism; hydrogen sulfide biosynthesis; sulfite from sulfate: step 2/3.</text>
</comment>
<dbReference type="Gene3D" id="3.40.50.300">
    <property type="entry name" value="P-loop containing nucleotide triphosphate hydrolases"/>
    <property type="match status" value="1"/>
</dbReference>
<evidence type="ECO:0000256" key="13">
    <source>
        <dbReference type="ARBA" id="ARBA00031464"/>
    </source>
</evidence>
<evidence type="ECO:0000256" key="1">
    <source>
        <dbReference type="ARBA" id="ARBA00001823"/>
    </source>
</evidence>
<evidence type="ECO:0000256" key="6">
    <source>
        <dbReference type="ARBA" id="ARBA00018163"/>
    </source>
</evidence>
<feature type="domain" description="APS kinase" evidence="16">
    <location>
        <begin position="25"/>
        <end position="173"/>
    </location>
</feature>
<organism evidence="17 18">
    <name type="scientific">Aeromonas caviae</name>
    <name type="common">Aeromonas punctata</name>
    <dbReference type="NCBI Taxonomy" id="648"/>
    <lineage>
        <taxon>Bacteria</taxon>
        <taxon>Pseudomonadati</taxon>
        <taxon>Pseudomonadota</taxon>
        <taxon>Gammaproteobacteria</taxon>
        <taxon>Aeromonadales</taxon>
        <taxon>Aeromonadaceae</taxon>
        <taxon>Aeromonas</taxon>
    </lineage>
</organism>
<comment type="function">
    <text evidence="2 14 15">Catalyzes the synthesis of activated sulfate.</text>
</comment>
<keyword evidence="9 14" id="KW-0418">Kinase</keyword>
<dbReference type="SUPFAM" id="SSF52540">
    <property type="entry name" value="P-loop containing nucleoside triphosphate hydrolases"/>
    <property type="match status" value="1"/>
</dbReference>
<evidence type="ECO:0000256" key="4">
    <source>
        <dbReference type="ARBA" id="ARBA00007008"/>
    </source>
</evidence>
<dbReference type="NCBIfam" id="TIGR00455">
    <property type="entry name" value="apsK"/>
    <property type="match status" value="1"/>
</dbReference>
<dbReference type="Proteomes" id="UP000886939">
    <property type="component" value="Unassembled WGS sequence"/>
</dbReference>
<evidence type="ECO:0000256" key="7">
    <source>
        <dbReference type="ARBA" id="ARBA00022679"/>
    </source>
</evidence>
<evidence type="ECO:0000256" key="10">
    <source>
        <dbReference type="ARBA" id="ARBA00022840"/>
    </source>
</evidence>
<dbReference type="HAMAP" id="MF_00065">
    <property type="entry name" value="Adenylyl_sulf_kinase"/>
    <property type="match status" value="1"/>
</dbReference>
<feature type="active site" description="Phosphoserine intermediate" evidence="14">
    <location>
        <position position="106"/>
    </location>
</feature>
<evidence type="ECO:0000259" key="16">
    <source>
        <dbReference type="Pfam" id="PF01583"/>
    </source>
</evidence>
<evidence type="ECO:0000256" key="9">
    <source>
        <dbReference type="ARBA" id="ARBA00022777"/>
    </source>
</evidence>
<evidence type="ECO:0000256" key="3">
    <source>
        <dbReference type="ARBA" id="ARBA00004806"/>
    </source>
</evidence>
<dbReference type="EMBL" id="BPNI01000021">
    <property type="protein sequence ID" value="GJA40692.1"/>
    <property type="molecule type" value="Genomic_DNA"/>
</dbReference>
<comment type="similarity">
    <text evidence="4 14 15">Belongs to the APS kinase family.</text>
</comment>
<dbReference type="CDD" id="cd02027">
    <property type="entry name" value="APSK"/>
    <property type="match status" value="1"/>
</dbReference>
<dbReference type="GO" id="GO:0005524">
    <property type="term" value="F:ATP binding"/>
    <property type="evidence" value="ECO:0007669"/>
    <property type="project" value="UniProtKB-UniRule"/>
</dbReference>
<dbReference type="AlphaFoldDB" id="A0AAV4YLG3"/>
<reference evidence="17" key="1">
    <citation type="submission" date="2021-07" db="EMBL/GenBank/DDBJ databases">
        <title>Draft genome sequence of carbapenem-resistant Aeromonas spp. in Japan.</title>
        <authorList>
            <person name="Maehana S."/>
            <person name="Suzuki M."/>
            <person name="Kitasato H."/>
        </authorList>
    </citation>
    <scope>NUCLEOTIDE SEQUENCE</scope>
    <source>
        <strain evidence="17">KAM343</strain>
    </source>
</reference>
<dbReference type="Pfam" id="PF01583">
    <property type="entry name" value="APS_kinase"/>
    <property type="match status" value="1"/>
</dbReference>
<dbReference type="InterPro" id="IPR002891">
    <property type="entry name" value="APS"/>
</dbReference>
<proteinExistence type="inferred from homology"/>
<accession>A0AAV4YLG3</accession>
<name>A0AAV4YLG3_AERCA</name>
<protein>
    <recommendedName>
        <fullName evidence="6 14">Adenylyl-sulfate kinase</fullName>
        <ecNumber evidence="5 14">2.7.1.25</ecNumber>
    </recommendedName>
    <alternativeName>
        <fullName evidence="12 14">APS kinase</fullName>
    </alternativeName>
    <alternativeName>
        <fullName evidence="13 14">ATP adenosine-5'-phosphosulfate 3'-phosphotransferase</fullName>
    </alternativeName>
    <alternativeName>
        <fullName evidence="11 14">Adenosine-5'-phosphosulfate kinase</fullName>
    </alternativeName>
</protein>
<evidence type="ECO:0000256" key="8">
    <source>
        <dbReference type="ARBA" id="ARBA00022741"/>
    </source>
</evidence>
<sequence length="203" mass="22226">MSNDITWHHHKITAAQRAEQKHQRPAVLWYTGLSGSGKSTIANLVDEKLYKIGCHSFLLDGDNVRHGLNGDLGFSDADRVENIRRVIEVASLMSDAGLLVQTAFISPFAEDRTLAKARLGERMIEIYVDASLSTCEARDPKGLYRKARDGAIKSFTGIDSNYDIPNNPDIIVNTVNLRADACAQEIVTFLVNKGWIGTGPAGA</sequence>
<keyword evidence="8 14" id="KW-0547">Nucleotide-binding</keyword>
<dbReference type="InterPro" id="IPR027417">
    <property type="entry name" value="P-loop_NTPase"/>
</dbReference>
<dbReference type="GO" id="GO:0004020">
    <property type="term" value="F:adenylylsulfate kinase activity"/>
    <property type="evidence" value="ECO:0007669"/>
    <property type="project" value="UniProtKB-UniRule"/>
</dbReference>